<evidence type="ECO:0000256" key="4">
    <source>
        <dbReference type="ARBA" id="ARBA00022801"/>
    </source>
</evidence>
<dbReference type="OrthoDB" id="9794619at2"/>
<evidence type="ECO:0000256" key="2">
    <source>
        <dbReference type="ARBA" id="ARBA00022670"/>
    </source>
</evidence>
<keyword evidence="6" id="KW-1185">Reference proteome</keyword>
<dbReference type="PANTHER" id="PTHR30302:SF1">
    <property type="entry name" value="HYDROGENASE 2 MATURATION PROTEASE"/>
    <property type="match status" value="1"/>
</dbReference>
<gene>
    <name evidence="5" type="ORF">F9B85_08340</name>
</gene>
<evidence type="ECO:0000256" key="3">
    <source>
        <dbReference type="ARBA" id="ARBA00022750"/>
    </source>
</evidence>
<dbReference type="InterPro" id="IPR023430">
    <property type="entry name" value="Pept_HybD-like_dom_sf"/>
</dbReference>
<name>A0A6I0F024_9FIRM</name>
<accession>A0A6I0F024</accession>
<dbReference type="SUPFAM" id="SSF53163">
    <property type="entry name" value="HybD-like"/>
    <property type="match status" value="1"/>
</dbReference>
<dbReference type="GO" id="GO:0008047">
    <property type="term" value="F:enzyme activator activity"/>
    <property type="evidence" value="ECO:0007669"/>
    <property type="project" value="InterPro"/>
</dbReference>
<evidence type="ECO:0000313" key="6">
    <source>
        <dbReference type="Proteomes" id="UP000468766"/>
    </source>
</evidence>
<evidence type="ECO:0000313" key="5">
    <source>
        <dbReference type="EMBL" id="KAB2952651.1"/>
    </source>
</evidence>
<reference evidence="5 6" key="1">
    <citation type="submission" date="2019-10" db="EMBL/GenBank/DDBJ databases">
        <title>Whole-genome sequence of the extremophile Heliorestis acidaminivorans DSM 24790.</title>
        <authorList>
            <person name="Kyndt J.A."/>
            <person name="Meyer T.E."/>
        </authorList>
    </citation>
    <scope>NUCLEOTIDE SEQUENCE [LARGE SCALE GENOMIC DNA]</scope>
    <source>
        <strain evidence="5 6">DSM 24790</strain>
    </source>
</reference>
<dbReference type="GO" id="GO:0016485">
    <property type="term" value="P:protein processing"/>
    <property type="evidence" value="ECO:0007669"/>
    <property type="project" value="TreeGrafter"/>
</dbReference>
<dbReference type="Gene3D" id="3.40.50.1450">
    <property type="entry name" value="HybD-like"/>
    <property type="match status" value="1"/>
</dbReference>
<dbReference type="InterPro" id="IPR000671">
    <property type="entry name" value="Peptidase_A31"/>
</dbReference>
<dbReference type="PRINTS" id="PR00446">
    <property type="entry name" value="HYDRGNUPTAKE"/>
</dbReference>
<evidence type="ECO:0000256" key="1">
    <source>
        <dbReference type="ARBA" id="ARBA00006814"/>
    </source>
</evidence>
<dbReference type="EMBL" id="WBXO01000005">
    <property type="protein sequence ID" value="KAB2952651.1"/>
    <property type="molecule type" value="Genomic_DNA"/>
</dbReference>
<dbReference type="Proteomes" id="UP000468766">
    <property type="component" value="Unassembled WGS sequence"/>
</dbReference>
<proteinExistence type="inferred from homology"/>
<keyword evidence="2 5" id="KW-0645">Protease</keyword>
<keyword evidence="4" id="KW-0378">Hydrolase</keyword>
<comment type="similarity">
    <text evidence="1">Belongs to the peptidase A31 family.</text>
</comment>
<keyword evidence="3" id="KW-0064">Aspartyl protease</keyword>
<comment type="caution">
    <text evidence="5">The sequence shown here is derived from an EMBL/GenBank/DDBJ whole genome shotgun (WGS) entry which is preliminary data.</text>
</comment>
<dbReference type="AlphaFoldDB" id="A0A6I0F024"/>
<dbReference type="CDD" id="cd00518">
    <property type="entry name" value="H2MP"/>
    <property type="match status" value="1"/>
</dbReference>
<sequence>MSQRIIKVIGLGNVLCQDDGLGVYAVERLEEDLQSDEEQEWWNSDLSLIKAETDAWYGLQECLSSWQVIIIDALIGPCEPGTIYLVPLNELEETEWSKSLHGVTLLHLIARYRKKGKMIKGWLIGMEPERIDLGFGLSPVVEDNMDVLLEQVKDMVELMQGTSMDS</sequence>
<dbReference type="Pfam" id="PF01750">
    <property type="entry name" value="HycI"/>
    <property type="match status" value="1"/>
</dbReference>
<organism evidence="5 6">
    <name type="scientific">Heliorestis acidaminivorans</name>
    <dbReference type="NCBI Taxonomy" id="553427"/>
    <lineage>
        <taxon>Bacteria</taxon>
        <taxon>Bacillati</taxon>
        <taxon>Bacillota</taxon>
        <taxon>Clostridia</taxon>
        <taxon>Eubacteriales</taxon>
        <taxon>Heliobacteriaceae</taxon>
        <taxon>Heliorestis</taxon>
    </lineage>
</organism>
<protein>
    <submittedName>
        <fullName evidence="5">Hydrogenase maturation protease</fullName>
    </submittedName>
</protein>
<dbReference type="PANTHER" id="PTHR30302">
    <property type="entry name" value="HYDROGENASE 1 MATURATION PROTEASE"/>
    <property type="match status" value="1"/>
</dbReference>
<dbReference type="NCBIfam" id="TIGR00072">
    <property type="entry name" value="hydrog_prot"/>
    <property type="match status" value="1"/>
</dbReference>
<dbReference type="GO" id="GO:0004190">
    <property type="term" value="F:aspartic-type endopeptidase activity"/>
    <property type="evidence" value="ECO:0007669"/>
    <property type="project" value="UniProtKB-KW"/>
</dbReference>